<evidence type="ECO:0000313" key="1">
    <source>
        <dbReference type="EMBL" id="KAK3274451.1"/>
    </source>
</evidence>
<protein>
    <recommendedName>
        <fullName evidence="3">Integrase zinc-binding domain-containing protein</fullName>
    </recommendedName>
</protein>
<sequence length="368" mass="41262">MGNSFLVHTPPLQQSELHDIDTLFSPRMMLDDEERGSSIAAASHSEIMPAAAEARDVIGSSSSHVEGMEPIVAYPIDFTPDEEEQVLSYPIDFTPGKMGTSSAEHATPVSTTLLVWCIVADCRAVVCRHDVAVAWSMVTDLLDVGNGRAWLADTVRLTAMMTKVTQQEAFREKHPDIHEDALCLEWLKTGGSASIPKEDYHRVRKRAARHRWDELTGELCMITINGKELLDVKAVVTQCETCQRVKPHYAREEAMLTPLEIKSFMYRWSLDLAWPTKRVTKAGNQRILIMIEHYTRFICLIDRRVTSPDSPEGNGLTERVKATVPPDLRARPVLNFEEQEEKTLAEDLLQRAVIVKKLMVQLGGCSAP</sequence>
<accession>A0AAE0GAA9</accession>
<evidence type="ECO:0000313" key="2">
    <source>
        <dbReference type="Proteomes" id="UP001190700"/>
    </source>
</evidence>
<dbReference type="EMBL" id="LGRX02007718">
    <property type="protein sequence ID" value="KAK3274451.1"/>
    <property type="molecule type" value="Genomic_DNA"/>
</dbReference>
<dbReference type="AlphaFoldDB" id="A0AAE0GAA9"/>
<organism evidence="1 2">
    <name type="scientific">Cymbomonas tetramitiformis</name>
    <dbReference type="NCBI Taxonomy" id="36881"/>
    <lineage>
        <taxon>Eukaryota</taxon>
        <taxon>Viridiplantae</taxon>
        <taxon>Chlorophyta</taxon>
        <taxon>Pyramimonadophyceae</taxon>
        <taxon>Pyramimonadales</taxon>
        <taxon>Pyramimonadaceae</taxon>
        <taxon>Cymbomonas</taxon>
    </lineage>
</organism>
<proteinExistence type="predicted"/>
<comment type="caution">
    <text evidence="1">The sequence shown here is derived from an EMBL/GenBank/DDBJ whole genome shotgun (WGS) entry which is preliminary data.</text>
</comment>
<name>A0AAE0GAA9_9CHLO</name>
<keyword evidence="2" id="KW-1185">Reference proteome</keyword>
<reference evidence="1 2" key="1">
    <citation type="journal article" date="2015" name="Genome Biol. Evol.">
        <title>Comparative Genomics of a Bacterivorous Green Alga Reveals Evolutionary Causalities and Consequences of Phago-Mixotrophic Mode of Nutrition.</title>
        <authorList>
            <person name="Burns J.A."/>
            <person name="Paasch A."/>
            <person name="Narechania A."/>
            <person name="Kim E."/>
        </authorList>
    </citation>
    <scope>NUCLEOTIDE SEQUENCE [LARGE SCALE GENOMIC DNA]</scope>
    <source>
        <strain evidence="1 2">PLY_AMNH</strain>
    </source>
</reference>
<gene>
    <name evidence="1" type="ORF">CYMTET_17363</name>
</gene>
<dbReference type="Proteomes" id="UP001190700">
    <property type="component" value="Unassembled WGS sequence"/>
</dbReference>
<evidence type="ECO:0008006" key="3">
    <source>
        <dbReference type="Google" id="ProtNLM"/>
    </source>
</evidence>